<dbReference type="EMBL" id="JAAMPI010001416">
    <property type="protein sequence ID" value="KAF4625302.1"/>
    <property type="molecule type" value="Genomic_DNA"/>
</dbReference>
<dbReference type="PROSITE" id="PS50048">
    <property type="entry name" value="ZN2_CY6_FUNGAL_2"/>
    <property type="match status" value="1"/>
</dbReference>
<evidence type="ECO:0000256" key="2">
    <source>
        <dbReference type="ARBA" id="ARBA00022833"/>
    </source>
</evidence>
<dbReference type="SMART" id="SM00066">
    <property type="entry name" value="GAL4"/>
    <property type="match status" value="1"/>
</dbReference>
<dbReference type="InterPro" id="IPR001138">
    <property type="entry name" value="Zn2Cys6_DnaBD"/>
</dbReference>
<reference evidence="8 9" key="1">
    <citation type="submission" date="2020-03" db="EMBL/GenBank/DDBJ databases">
        <title>Draft Genome Sequence of Cudoniella acicularis.</title>
        <authorList>
            <person name="Buettner E."/>
            <person name="Kellner H."/>
        </authorList>
    </citation>
    <scope>NUCLEOTIDE SEQUENCE [LARGE SCALE GENOMIC DNA]</scope>
    <source>
        <strain evidence="8 9">DSM 108380</strain>
    </source>
</reference>
<dbReference type="OrthoDB" id="5423818at2759"/>
<keyword evidence="4" id="KW-0804">Transcription</keyword>
<feature type="domain" description="Zn(2)-C6 fungal-type" evidence="7">
    <location>
        <begin position="80"/>
        <end position="110"/>
    </location>
</feature>
<dbReference type="PROSITE" id="PS00463">
    <property type="entry name" value="ZN2_CY6_FUNGAL_1"/>
    <property type="match status" value="1"/>
</dbReference>
<dbReference type="CDD" id="cd00067">
    <property type="entry name" value="GAL4"/>
    <property type="match status" value="1"/>
</dbReference>
<comment type="caution">
    <text evidence="8">The sequence shown here is derived from an EMBL/GenBank/DDBJ whole genome shotgun (WGS) entry which is preliminary data.</text>
</comment>
<evidence type="ECO:0000256" key="4">
    <source>
        <dbReference type="ARBA" id="ARBA00023163"/>
    </source>
</evidence>
<protein>
    <recommendedName>
        <fullName evidence="7">Zn(2)-C6 fungal-type domain-containing protein</fullName>
    </recommendedName>
</protein>
<gene>
    <name evidence="8" type="ORF">G7Y89_g12869</name>
</gene>
<organism evidence="8 9">
    <name type="scientific">Cudoniella acicularis</name>
    <dbReference type="NCBI Taxonomy" id="354080"/>
    <lineage>
        <taxon>Eukaryota</taxon>
        <taxon>Fungi</taxon>
        <taxon>Dikarya</taxon>
        <taxon>Ascomycota</taxon>
        <taxon>Pezizomycotina</taxon>
        <taxon>Leotiomycetes</taxon>
        <taxon>Helotiales</taxon>
        <taxon>Tricladiaceae</taxon>
        <taxon>Cudoniella</taxon>
    </lineage>
</organism>
<dbReference type="GO" id="GO:0008270">
    <property type="term" value="F:zinc ion binding"/>
    <property type="evidence" value="ECO:0007669"/>
    <property type="project" value="InterPro"/>
</dbReference>
<dbReference type="GO" id="GO:0000981">
    <property type="term" value="F:DNA-binding transcription factor activity, RNA polymerase II-specific"/>
    <property type="evidence" value="ECO:0007669"/>
    <property type="project" value="InterPro"/>
</dbReference>
<evidence type="ECO:0000313" key="9">
    <source>
        <dbReference type="Proteomes" id="UP000566819"/>
    </source>
</evidence>
<dbReference type="SUPFAM" id="SSF57701">
    <property type="entry name" value="Zn2/Cys6 DNA-binding domain"/>
    <property type="match status" value="1"/>
</dbReference>
<dbReference type="Pfam" id="PF00172">
    <property type="entry name" value="Zn_clus"/>
    <property type="match status" value="1"/>
</dbReference>
<keyword evidence="5" id="KW-0539">Nucleus</keyword>
<dbReference type="InterPro" id="IPR036864">
    <property type="entry name" value="Zn2-C6_fun-type_DNA-bd_sf"/>
</dbReference>
<dbReference type="Proteomes" id="UP000566819">
    <property type="component" value="Unassembled WGS sequence"/>
</dbReference>
<sequence length="545" mass="61179">MAGLLQPGSITDVSKSPYGVKMDPPPEIAPANPGRQNDTDSGPFLCEICSKAFTKRPSRNRHVLYCRKKLGDNLPVLRKSCAACRKAKVKCNSEFPRCRRCIDKDLVCVYELTRRSENLAQQPASPPRNEPRSDGIMLVETSKLGGQNEISRGTSPSCNNQALFNSNVDHSRALAVVPDLLYQNTAFEWEPDAGCVEELEGSDVGANSYSNSSGNDFSLDWFSSGPLPSLTLESTFSTPADCMFHTPYLVLRPMDYDHSSQSTSHISPRSPFIHTHLSTGSQIGRTFLMQSIQSYATLLATSTLPLFIHSVSLPTQGPSLPSSSPLEICKSIISLYASKTAATSPFIWRAITMEKDRFMKEFEDADEWTTLSMLQAITLYILLRIFDQDSFSVDFDRELVRAMTKIAMKAQQRQHLCQAEVEGWRPDWKEWVLLESKRRTVTLLFILYLLFDIKPPEQKAKSHVGLSVLPLPAHKQLWQAGGEEEWRREYDEMLRAREGRSYLRYEDLMDLGKGKVTGGRMKDLNAWMISGDAFGMLVMMAATTL</sequence>
<dbReference type="PANTHER" id="PTHR47660">
    <property type="entry name" value="TRANSCRIPTION FACTOR WITH C2H2 AND ZN(2)-CYS(6) DNA BINDING DOMAIN (EUROFUNG)-RELATED-RELATED"/>
    <property type="match status" value="1"/>
</dbReference>
<evidence type="ECO:0000256" key="3">
    <source>
        <dbReference type="ARBA" id="ARBA00023015"/>
    </source>
</evidence>
<feature type="region of interest" description="Disordered" evidence="6">
    <location>
        <begin position="1"/>
        <end position="38"/>
    </location>
</feature>
<evidence type="ECO:0000313" key="8">
    <source>
        <dbReference type="EMBL" id="KAF4625302.1"/>
    </source>
</evidence>
<evidence type="ECO:0000259" key="7">
    <source>
        <dbReference type="PROSITE" id="PS50048"/>
    </source>
</evidence>
<keyword evidence="1" id="KW-0479">Metal-binding</keyword>
<dbReference type="Gene3D" id="4.10.240.10">
    <property type="entry name" value="Zn(2)-C6 fungal-type DNA-binding domain"/>
    <property type="match status" value="1"/>
</dbReference>
<name>A0A8H4VWY8_9HELO</name>
<dbReference type="PRINTS" id="PR00755">
    <property type="entry name" value="AFLATOXINBRP"/>
</dbReference>
<keyword evidence="3" id="KW-0805">Transcription regulation</keyword>
<evidence type="ECO:0000256" key="5">
    <source>
        <dbReference type="ARBA" id="ARBA00023242"/>
    </source>
</evidence>
<dbReference type="AlphaFoldDB" id="A0A8H4VWY8"/>
<keyword evidence="9" id="KW-1185">Reference proteome</keyword>
<evidence type="ECO:0000256" key="1">
    <source>
        <dbReference type="ARBA" id="ARBA00022723"/>
    </source>
</evidence>
<evidence type="ECO:0000256" key="6">
    <source>
        <dbReference type="SAM" id="MobiDB-lite"/>
    </source>
</evidence>
<proteinExistence type="predicted"/>
<dbReference type="PANTHER" id="PTHR47660:SF3">
    <property type="entry name" value="FINGER DOMAIN PROTEIN, PUTATIVE (AFU_ORTHOLOGUE AFUA_4G03310)-RELATED"/>
    <property type="match status" value="1"/>
</dbReference>
<keyword evidence="2" id="KW-0862">Zinc</keyword>
<accession>A0A8H4VWY8</accession>